<dbReference type="OrthoDB" id="10672171at2759"/>
<gene>
    <name evidence="2 3" type="primary">LOC103657472</name>
</gene>
<keyword evidence="1" id="KW-1185">Reference proteome</keyword>
<organism evidence="1 2">
    <name type="scientific">Ursus maritimus</name>
    <name type="common">Polar bear</name>
    <name type="synonym">Thalarctos maritimus</name>
    <dbReference type="NCBI Taxonomy" id="29073"/>
    <lineage>
        <taxon>Eukaryota</taxon>
        <taxon>Metazoa</taxon>
        <taxon>Chordata</taxon>
        <taxon>Craniata</taxon>
        <taxon>Vertebrata</taxon>
        <taxon>Euteleostomi</taxon>
        <taxon>Mammalia</taxon>
        <taxon>Eutheria</taxon>
        <taxon>Laurasiatheria</taxon>
        <taxon>Carnivora</taxon>
        <taxon>Caniformia</taxon>
        <taxon>Ursidae</taxon>
        <taxon>Ursus</taxon>
    </lineage>
</organism>
<evidence type="ECO:0000313" key="1">
    <source>
        <dbReference type="Proteomes" id="UP000261680"/>
    </source>
</evidence>
<dbReference type="RefSeq" id="XP_008683124.2">
    <property type="nucleotide sequence ID" value="XM_008684902.2"/>
</dbReference>
<dbReference type="GeneID" id="103657472"/>
<accession>A0A384BLG6</accession>
<dbReference type="RefSeq" id="XP_040499549.1">
    <property type="nucleotide sequence ID" value="XM_040643615.1"/>
</dbReference>
<sequence length="208" mass="23903">MSPESHVEEPRDGRRLSFCVAVRLEMFIWTVRNAIRNTPSYITVELVKHSRDDQAIQFLLVALHPSPLYDSGFIYESLAAVCLLVPQPPGEASARAFHHSSACLWHDRILDTDAPRESSVLLQFPRGNSEASRRRYSRSTAVRKQMILLQTNYQKVSCSLMLRHQACVIHLTSSHHIDILTSHIMTRRRTVSTVQRPHSHNFYYSILL</sequence>
<evidence type="ECO:0000313" key="2">
    <source>
        <dbReference type="RefSeq" id="XP_008683124.2"/>
    </source>
</evidence>
<protein>
    <submittedName>
        <fullName evidence="2 3">Uncharacterized protein LOC103657472</fullName>
    </submittedName>
</protein>
<evidence type="ECO:0000313" key="3">
    <source>
        <dbReference type="RefSeq" id="XP_040499549.1"/>
    </source>
</evidence>
<proteinExistence type="predicted"/>
<name>A0A384BLG6_URSMA</name>
<reference evidence="2 3" key="1">
    <citation type="submission" date="2025-04" db="UniProtKB">
        <authorList>
            <consortium name="RefSeq"/>
        </authorList>
    </citation>
    <scope>IDENTIFICATION</scope>
    <source>
        <tissue evidence="2 3">Whole blood</tissue>
    </source>
</reference>
<dbReference type="KEGG" id="umr:103657472"/>
<dbReference type="Proteomes" id="UP000261680">
    <property type="component" value="Unplaced"/>
</dbReference>
<dbReference type="AlphaFoldDB" id="A0A384BLG6"/>